<sequence>MFRFPAKPGRRRLWLAQVKRDDWEPTSASRICSDHFKDSDYELRRQDGLKKLRPDAVPTVFPVRGVLEQPEPLEMYSSPVLPPWHAPPAATLQSTQPVSDSARAQVLAPPDFSCNPGDTTAEAQSKDTTLWSEGETRKLLEKFTNCMPEVGPMKKFKDKKTMWTAIAAELRHETGIERTPLQCENRLKTVKKRYSNARKHNRQSGVSPVEVPYAEEMSKLAAVDYSVFPEVMRGVGRVERNPPHMSQVSASAGQANVQASGVDHGSGAAQETDVAASPSASKRPRTSQSLANVLWMIHKDREEARERRHQEKMALIGQLFSEKN</sequence>
<keyword evidence="2 5" id="KW-0863">Zinc-finger</keyword>
<dbReference type="SUPFAM" id="SSF57716">
    <property type="entry name" value="Glucocorticoid receptor-like (DNA-binding domain)"/>
    <property type="match status" value="1"/>
</dbReference>
<dbReference type="PANTHER" id="PTHR46927">
    <property type="entry name" value="AGAP005574-PA"/>
    <property type="match status" value="1"/>
</dbReference>
<keyword evidence="3" id="KW-0862">Zinc</keyword>
<dbReference type="SMART" id="SM00980">
    <property type="entry name" value="THAP"/>
    <property type="match status" value="1"/>
</dbReference>
<evidence type="ECO:0000259" key="7">
    <source>
        <dbReference type="PROSITE" id="PS50950"/>
    </source>
</evidence>
<protein>
    <recommendedName>
        <fullName evidence="7">THAP-type domain-containing protein</fullName>
    </recommendedName>
</protein>
<dbReference type="Pfam" id="PF13837">
    <property type="entry name" value="Myb_DNA-bind_4"/>
    <property type="match status" value="1"/>
</dbReference>
<proteinExistence type="predicted"/>
<evidence type="ECO:0000313" key="8">
    <source>
        <dbReference type="EMBL" id="KAH7973206.1"/>
    </source>
</evidence>
<feature type="region of interest" description="Disordered" evidence="6">
    <location>
        <begin position="239"/>
        <end position="288"/>
    </location>
</feature>
<evidence type="ECO:0000256" key="6">
    <source>
        <dbReference type="SAM" id="MobiDB-lite"/>
    </source>
</evidence>
<dbReference type="AlphaFoldDB" id="A0A9D4QBE8"/>
<reference evidence="8" key="1">
    <citation type="journal article" date="2020" name="Cell">
        <title>Large-Scale Comparative Analyses of Tick Genomes Elucidate Their Genetic Diversity and Vector Capacities.</title>
        <authorList>
            <consortium name="Tick Genome and Microbiome Consortium (TIGMIC)"/>
            <person name="Jia N."/>
            <person name="Wang J."/>
            <person name="Shi W."/>
            <person name="Du L."/>
            <person name="Sun Y."/>
            <person name="Zhan W."/>
            <person name="Jiang J.F."/>
            <person name="Wang Q."/>
            <person name="Zhang B."/>
            <person name="Ji P."/>
            <person name="Bell-Sakyi L."/>
            <person name="Cui X.M."/>
            <person name="Yuan T.T."/>
            <person name="Jiang B.G."/>
            <person name="Yang W.F."/>
            <person name="Lam T.T."/>
            <person name="Chang Q.C."/>
            <person name="Ding S.J."/>
            <person name="Wang X.J."/>
            <person name="Zhu J.G."/>
            <person name="Ruan X.D."/>
            <person name="Zhao L."/>
            <person name="Wei J.T."/>
            <person name="Ye R.Z."/>
            <person name="Que T.C."/>
            <person name="Du C.H."/>
            <person name="Zhou Y.H."/>
            <person name="Cheng J.X."/>
            <person name="Dai P.F."/>
            <person name="Guo W.B."/>
            <person name="Han X.H."/>
            <person name="Huang E.J."/>
            <person name="Li L.F."/>
            <person name="Wei W."/>
            <person name="Gao Y.C."/>
            <person name="Liu J.Z."/>
            <person name="Shao H.Z."/>
            <person name="Wang X."/>
            <person name="Wang C.C."/>
            <person name="Yang T.C."/>
            <person name="Huo Q.B."/>
            <person name="Li W."/>
            <person name="Chen H.Y."/>
            <person name="Chen S.E."/>
            <person name="Zhou L.G."/>
            <person name="Ni X.B."/>
            <person name="Tian J.H."/>
            <person name="Sheng Y."/>
            <person name="Liu T."/>
            <person name="Pan Y.S."/>
            <person name="Xia L.Y."/>
            <person name="Li J."/>
            <person name="Zhao F."/>
            <person name="Cao W.C."/>
        </authorList>
    </citation>
    <scope>NUCLEOTIDE SEQUENCE</scope>
    <source>
        <strain evidence="8">Rsan-2018</strain>
    </source>
</reference>
<keyword evidence="1" id="KW-0479">Metal-binding</keyword>
<comment type="caution">
    <text evidence="8">The sequence shown here is derived from an EMBL/GenBank/DDBJ whole genome shotgun (WGS) entry which is preliminary data.</text>
</comment>
<dbReference type="GO" id="GO:0003677">
    <property type="term" value="F:DNA binding"/>
    <property type="evidence" value="ECO:0007669"/>
    <property type="project" value="UniProtKB-UniRule"/>
</dbReference>
<name>A0A9D4QBE8_RHISA</name>
<dbReference type="Gene3D" id="6.20.210.20">
    <property type="entry name" value="THAP domain"/>
    <property type="match status" value="1"/>
</dbReference>
<evidence type="ECO:0000256" key="1">
    <source>
        <dbReference type="ARBA" id="ARBA00022723"/>
    </source>
</evidence>
<evidence type="ECO:0000256" key="5">
    <source>
        <dbReference type="PROSITE-ProRule" id="PRU00309"/>
    </source>
</evidence>
<dbReference type="Pfam" id="PF05485">
    <property type="entry name" value="THAP"/>
    <property type="match status" value="1"/>
</dbReference>
<dbReference type="GO" id="GO:0008270">
    <property type="term" value="F:zinc ion binding"/>
    <property type="evidence" value="ECO:0007669"/>
    <property type="project" value="UniProtKB-KW"/>
</dbReference>
<dbReference type="InterPro" id="IPR052224">
    <property type="entry name" value="THAP_domain_protein"/>
</dbReference>
<evidence type="ECO:0000256" key="4">
    <source>
        <dbReference type="ARBA" id="ARBA00023125"/>
    </source>
</evidence>
<dbReference type="PROSITE" id="PS50950">
    <property type="entry name" value="ZF_THAP"/>
    <property type="match status" value="1"/>
</dbReference>
<dbReference type="InterPro" id="IPR038441">
    <property type="entry name" value="THAP_Znf_sf"/>
</dbReference>
<keyword evidence="9" id="KW-1185">Reference proteome</keyword>
<dbReference type="SMART" id="SM00692">
    <property type="entry name" value="DM3"/>
    <property type="match status" value="1"/>
</dbReference>
<evidence type="ECO:0000256" key="3">
    <source>
        <dbReference type="ARBA" id="ARBA00022833"/>
    </source>
</evidence>
<dbReference type="InterPro" id="IPR044822">
    <property type="entry name" value="Myb_DNA-bind_4"/>
</dbReference>
<evidence type="ECO:0000313" key="9">
    <source>
        <dbReference type="Proteomes" id="UP000821837"/>
    </source>
</evidence>
<accession>A0A9D4QBE8</accession>
<feature type="compositionally biased region" description="Polar residues" evidence="6">
    <location>
        <begin position="244"/>
        <end position="259"/>
    </location>
</feature>
<dbReference type="VEuPathDB" id="VectorBase:RSAN_037542"/>
<dbReference type="Gene3D" id="1.10.10.60">
    <property type="entry name" value="Homeodomain-like"/>
    <property type="match status" value="1"/>
</dbReference>
<dbReference type="EMBL" id="JABSTV010001247">
    <property type="protein sequence ID" value="KAH7973206.1"/>
    <property type="molecule type" value="Genomic_DNA"/>
</dbReference>
<reference evidence="8" key="2">
    <citation type="submission" date="2021-09" db="EMBL/GenBank/DDBJ databases">
        <authorList>
            <person name="Jia N."/>
            <person name="Wang J."/>
            <person name="Shi W."/>
            <person name="Du L."/>
            <person name="Sun Y."/>
            <person name="Zhan W."/>
            <person name="Jiang J."/>
            <person name="Wang Q."/>
            <person name="Zhang B."/>
            <person name="Ji P."/>
            <person name="Sakyi L.B."/>
            <person name="Cui X."/>
            <person name="Yuan T."/>
            <person name="Jiang B."/>
            <person name="Yang W."/>
            <person name="Lam T.T.-Y."/>
            <person name="Chang Q."/>
            <person name="Ding S."/>
            <person name="Wang X."/>
            <person name="Zhu J."/>
            <person name="Ruan X."/>
            <person name="Zhao L."/>
            <person name="Wei J."/>
            <person name="Que T."/>
            <person name="Du C."/>
            <person name="Cheng J."/>
            <person name="Dai P."/>
            <person name="Han X."/>
            <person name="Huang E."/>
            <person name="Gao Y."/>
            <person name="Liu J."/>
            <person name="Shao H."/>
            <person name="Ye R."/>
            <person name="Li L."/>
            <person name="Wei W."/>
            <person name="Wang X."/>
            <person name="Wang C."/>
            <person name="Huo Q."/>
            <person name="Li W."/>
            <person name="Guo W."/>
            <person name="Chen H."/>
            <person name="Chen S."/>
            <person name="Zhou L."/>
            <person name="Zhou L."/>
            <person name="Ni X."/>
            <person name="Tian J."/>
            <person name="Zhou Y."/>
            <person name="Sheng Y."/>
            <person name="Liu T."/>
            <person name="Pan Y."/>
            <person name="Xia L."/>
            <person name="Li J."/>
            <person name="Zhao F."/>
            <person name="Cao W."/>
        </authorList>
    </citation>
    <scope>NUCLEOTIDE SEQUENCE</scope>
    <source>
        <strain evidence="8">Rsan-2018</strain>
        <tissue evidence="8">Larvae</tissue>
    </source>
</reference>
<dbReference type="VEuPathDB" id="VectorBase:RSAN_055946"/>
<dbReference type="Proteomes" id="UP000821837">
    <property type="component" value="Chromosome 11"/>
</dbReference>
<dbReference type="PANTHER" id="PTHR46927:SF3">
    <property type="entry name" value="THAP-TYPE DOMAIN-CONTAINING PROTEIN"/>
    <property type="match status" value="1"/>
</dbReference>
<feature type="domain" description="THAP-type" evidence="7">
    <location>
        <begin position="1"/>
        <end position="61"/>
    </location>
</feature>
<dbReference type="InterPro" id="IPR006612">
    <property type="entry name" value="THAP_Znf"/>
</dbReference>
<evidence type="ECO:0000256" key="2">
    <source>
        <dbReference type="ARBA" id="ARBA00022771"/>
    </source>
</evidence>
<gene>
    <name evidence="8" type="ORF">HPB52_022922</name>
</gene>
<organism evidence="8 9">
    <name type="scientific">Rhipicephalus sanguineus</name>
    <name type="common">Brown dog tick</name>
    <name type="synonym">Ixodes sanguineus</name>
    <dbReference type="NCBI Taxonomy" id="34632"/>
    <lineage>
        <taxon>Eukaryota</taxon>
        <taxon>Metazoa</taxon>
        <taxon>Ecdysozoa</taxon>
        <taxon>Arthropoda</taxon>
        <taxon>Chelicerata</taxon>
        <taxon>Arachnida</taxon>
        <taxon>Acari</taxon>
        <taxon>Parasitiformes</taxon>
        <taxon>Ixodida</taxon>
        <taxon>Ixodoidea</taxon>
        <taxon>Ixodidae</taxon>
        <taxon>Rhipicephalinae</taxon>
        <taxon>Rhipicephalus</taxon>
        <taxon>Rhipicephalus</taxon>
    </lineage>
</organism>
<keyword evidence="4 5" id="KW-0238">DNA-binding</keyword>